<sequence>MEDGVGPWRSDARTLDSDVVLPPWRTQTALSLRSDAAVPYGFPSVHGLRNEDSVALTLSGWRGRRCRALRGKRLVFVGDSLNRYMWESLLGILRRPLKRKHRVLEVSGKEEFRTDNS</sequence>
<evidence type="ECO:0000256" key="1">
    <source>
        <dbReference type="ARBA" id="ARBA00007727"/>
    </source>
</evidence>
<dbReference type="AlphaFoldDB" id="A0A9E7EDD3"/>
<dbReference type="InterPro" id="IPR026057">
    <property type="entry name" value="TBL_C"/>
</dbReference>
<proteinExistence type="inferred from homology"/>
<comment type="similarity">
    <text evidence="1">Belongs to the PC-esterase family. TBL subfamily.</text>
</comment>
<name>A0A9E7EDD3_9LILI</name>
<gene>
    <name evidence="3" type="ORF">MUK42_36965</name>
</gene>
<keyword evidence="4" id="KW-1185">Reference proteome</keyword>
<accession>A0A9E7EDD3</accession>
<dbReference type="OrthoDB" id="1922535at2759"/>
<dbReference type="Proteomes" id="UP001055439">
    <property type="component" value="Chromosome 1"/>
</dbReference>
<evidence type="ECO:0000259" key="2">
    <source>
        <dbReference type="Pfam" id="PF13839"/>
    </source>
</evidence>
<feature type="domain" description="Trichome birefringence-like C-terminal" evidence="2">
    <location>
        <begin position="68"/>
        <end position="113"/>
    </location>
</feature>
<dbReference type="Pfam" id="PF13839">
    <property type="entry name" value="PC-Esterase"/>
    <property type="match status" value="1"/>
</dbReference>
<reference evidence="3" key="1">
    <citation type="submission" date="2022-05" db="EMBL/GenBank/DDBJ databases">
        <title>The Musa troglodytarum L. genome provides insights into the mechanism of non-climacteric behaviour and enrichment of carotenoids.</title>
        <authorList>
            <person name="Wang J."/>
        </authorList>
    </citation>
    <scope>NUCLEOTIDE SEQUENCE</scope>
    <source>
        <tissue evidence="3">Leaf</tissue>
    </source>
</reference>
<protein>
    <recommendedName>
        <fullName evidence="2">Trichome birefringence-like C-terminal domain-containing protein</fullName>
    </recommendedName>
</protein>
<evidence type="ECO:0000313" key="3">
    <source>
        <dbReference type="EMBL" id="URD74795.1"/>
    </source>
</evidence>
<organism evidence="3 4">
    <name type="scientific">Musa troglodytarum</name>
    <name type="common">fe'i banana</name>
    <dbReference type="NCBI Taxonomy" id="320322"/>
    <lineage>
        <taxon>Eukaryota</taxon>
        <taxon>Viridiplantae</taxon>
        <taxon>Streptophyta</taxon>
        <taxon>Embryophyta</taxon>
        <taxon>Tracheophyta</taxon>
        <taxon>Spermatophyta</taxon>
        <taxon>Magnoliopsida</taxon>
        <taxon>Liliopsida</taxon>
        <taxon>Zingiberales</taxon>
        <taxon>Musaceae</taxon>
        <taxon>Musa</taxon>
    </lineage>
</organism>
<dbReference type="EMBL" id="CP097502">
    <property type="protein sequence ID" value="URD74795.1"/>
    <property type="molecule type" value="Genomic_DNA"/>
</dbReference>
<dbReference type="GO" id="GO:0016740">
    <property type="term" value="F:transferase activity"/>
    <property type="evidence" value="ECO:0007669"/>
    <property type="project" value="InterPro"/>
</dbReference>
<evidence type="ECO:0000313" key="4">
    <source>
        <dbReference type="Proteomes" id="UP001055439"/>
    </source>
</evidence>